<dbReference type="Pfam" id="PF09661">
    <property type="entry name" value="DUF2398"/>
    <property type="match status" value="1"/>
</dbReference>
<organism evidence="2 3">
    <name type="scientific">Nocardiopsis ansamitocini</name>
    <dbReference type="NCBI Taxonomy" id="1670832"/>
    <lineage>
        <taxon>Bacteria</taxon>
        <taxon>Bacillati</taxon>
        <taxon>Actinomycetota</taxon>
        <taxon>Actinomycetes</taxon>
        <taxon>Streptosporangiales</taxon>
        <taxon>Nocardiopsidaceae</taxon>
        <taxon>Nocardiopsis</taxon>
    </lineage>
</organism>
<gene>
    <name evidence="2" type="ORF">Nans01_05320</name>
</gene>
<dbReference type="AlphaFoldDB" id="A0A9W6P2Y2"/>
<reference evidence="2" key="1">
    <citation type="submission" date="2023-02" db="EMBL/GenBank/DDBJ databases">
        <title>Nocardiopsis ansamitocini NBRC 112285.</title>
        <authorList>
            <person name="Ichikawa N."/>
            <person name="Sato H."/>
            <person name="Tonouchi N."/>
        </authorList>
    </citation>
    <scope>NUCLEOTIDE SEQUENCE</scope>
    <source>
        <strain evidence="2">NBRC 112285</strain>
    </source>
</reference>
<proteinExistence type="predicted"/>
<dbReference type="NCBIfam" id="TIGR02678">
    <property type="entry name" value="TIGR02678 family protein"/>
    <property type="match status" value="1"/>
</dbReference>
<name>A0A9W6P2Y2_9ACTN</name>
<evidence type="ECO:0000313" key="2">
    <source>
        <dbReference type="EMBL" id="GLU46181.1"/>
    </source>
</evidence>
<keyword evidence="3" id="KW-1185">Reference proteome</keyword>
<evidence type="ECO:0000313" key="3">
    <source>
        <dbReference type="Proteomes" id="UP001165092"/>
    </source>
</evidence>
<protein>
    <recommendedName>
        <fullName evidence="4">TIGR02678 family protein</fullName>
    </recommendedName>
</protein>
<evidence type="ECO:0008006" key="4">
    <source>
        <dbReference type="Google" id="ProtNLM"/>
    </source>
</evidence>
<feature type="region of interest" description="Disordered" evidence="1">
    <location>
        <begin position="400"/>
        <end position="429"/>
    </location>
</feature>
<sequence>MNRRERPLGLNERAAFTGLDDLETAQLRRYVRVLLRHPLLRPGGPGGEALSGVRRNADRLQSLFVAYLGYRLVVEPTFARLYKTPRPGGGVRGAHKRSGAAFTPRGYAYLALVLAVLTGGGTQLLLSRLVSEVRAAGAEAGLEVGTGIVDRRALTAALRHLIELGVLAETDGSVAAWADDSGREALLDVDPELLGHLVAAPLGRADSPGELVTASPGLGDDRHVVRRRLVEDPVVAHADLSPGQHDWLRRNLGREAELLEDVTGLRLEARADGVLAVDPDGYLTDRAFPGPGTVERVALLTLAELFDDAPGTPAVGTEPSAKEPAARAPGATVVDTARFTAAVTVIAQRYPQAWSREAVRDPGQLARSVLRALSESGLARVLPGSLVAISPAAGRYLPVLDAPEEEGSPAEQDPSPAPLDDGQESLFSF</sequence>
<dbReference type="RefSeq" id="WP_285757034.1">
    <property type="nucleotide sequence ID" value="NZ_BSQG01000001.1"/>
</dbReference>
<accession>A0A9W6P2Y2</accession>
<evidence type="ECO:0000256" key="1">
    <source>
        <dbReference type="SAM" id="MobiDB-lite"/>
    </source>
</evidence>
<dbReference type="EMBL" id="BSQG01000001">
    <property type="protein sequence ID" value="GLU46181.1"/>
    <property type="molecule type" value="Genomic_DNA"/>
</dbReference>
<dbReference type="Proteomes" id="UP001165092">
    <property type="component" value="Unassembled WGS sequence"/>
</dbReference>
<dbReference type="InterPro" id="IPR013494">
    <property type="entry name" value="CHP02678"/>
</dbReference>
<comment type="caution">
    <text evidence="2">The sequence shown here is derived from an EMBL/GenBank/DDBJ whole genome shotgun (WGS) entry which is preliminary data.</text>
</comment>